<accession>A0A1H3DLN5</accession>
<feature type="transmembrane region" description="Helical" evidence="1">
    <location>
        <begin position="34"/>
        <end position="54"/>
    </location>
</feature>
<keyword evidence="1" id="KW-0472">Membrane</keyword>
<name>A0A1H3DLN5_9EURY</name>
<keyword evidence="1" id="KW-0812">Transmembrane</keyword>
<organism evidence="2 3">
    <name type="scientific">Halobellus clavatus</name>
    <dbReference type="NCBI Taxonomy" id="660517"/>
    <lineage>
        <taxon>Archaea</taxon>
        <taxon>Methanobacteriati</taxon>
        <taxon>Methanobacteriota</taxon>
        <taxon>Stenosarchaea group</taxon>
        <taxon>Halobacteria</taxon>
        <taxon>Halobacteriales</taxon>
        <taxon>Haloferacaceae</taxon>
        <taxon>Halobellus</taxon>
    </lineage>
</organism>
<dbReference type="AlphaFoldDB" id="A0A1H3DLN5"/>
<evidence type="ECO:0000256" key="1">
    <source>
        <dbReference type="SAM" id="Phobius"/>
    </source>
</evidence>
<sequence length="81" mass="8229">MRLGILGTLQLAGTLIFAAPVGIFGISRLLDGETLLGVGAVAIAAGMVLLPQYLTTPGDIPAKVGERVAGAVVKQPDDDED</sequence>
<proteinExistence type="predicted"/>
<keyword evidence="1" id="KW-1133">Transmembrane helix</keyword>
<dbReference type="Proteomes" id="UP000199170">
    <property type="component" value="Unassembled WGS sequence"/>
</dbReference>
<protein>
    <submittedName>
        <fullName evidence="2">Uncharacterized protein</fullName>
    </submittedName>
</protein>
<dbReference type="InterPro" id="IPR055955">
    <property type="entry name" value="DUF7533"/>
</dbReference>
<keyword evidence="3" id="KW-1185">Reference proteome</keyword>
<evidence type="ECO:0000313" key="2">
    <source>
        <dbReference type="EMBL" id="SDX67008.1"/>
    </source>
</evidence>
<dbReference type="OrthoDB" id="157531at2157"/>
<evidence type="ECO:0000313" key="3">
    <source>
        <dbReference type="Proteomes" id="UP000199170"/>
    </source>
</evidence>
<dbReference type="Pfam" id="PF24377">
    <property type="entry name" value="DUF7533"/>
    <property type="match status" value="1"/>
</dbReference>
<dbReference type="EMBL" id="FNPB01000001">
    <property type="protein sequence ID" value="SDX67008.1"/>
    <property type="molecule type" value="Genomic_DNA"/>
</dbReference>
<dbReference type="RefSeq" id="WP_089765030.1">
    <property type="nucleotide sequence ID" value="NZ_FNPB01000001.1"/>
</dbReference>
<gene>
    <name evidence="2" type="ORF">SAMN04487946_101634</name>
</gene>
<reference evidence="3" key="1">
    <citation type="submission" date="2016-10" db="EMBL/GenBank/DDBJ databases">
        <authorList>
            <person name="Varghese N."/>
            <person name="Submissions S."/>
        </authorList>
    </citation>
    <scope>NUCLEOTIDE SEQUENCE [LARGE SCALE GENOMIC DNA]</scope>
    <source>
        <strain evidence="3">CGMCC 1.10118</strain>
    </source>
</reference>